<evidence type="ECO:0000313" key="4">
    <source>
        <dbReference type="Proteomes" id="UP000027222"/>
    </source>
</evidence>
<dbReference type="GO" id="GO:0006633">
    <property type="term" value="P:fatty acid biosynthetic process"/>
    <property type="evidence" value="ECO:0007669"/>
    <property type="project" value="TreeGrafter"/>
</dbReference>
<dbReference type="InterPro" id="IPR036291">
    <property type="entry name" value="NAD(P)-bd_dom_sf"/>
</dbReference>
<dbReference type="GO" id="GO:0048038">
    <property type="term" value="F:quinone binding"/>
    <property type="evidence" value="ECO:0007669"/>
    <property type="project" value="TreeGrafter"/>
</dbReference>
<keyword evidence="2" id="KW-0521">NADP</keyword>
<gene>
    <name evidence="3" type="ORF">GALMADRAFT_250346</name>
</gene>
<evidence type="ECO:0000256" key="1">
    <source>
        <dbReference type="ARBA" id="ARBA00006484"/>
    </source>
</evidence>
<organism evidence="3 4">
    <name type="scientific">Galerina marginata (strain CBS 339.88)</name>
    <dbReference type="NCBI Taxonomy" id="685588"/>
    <lineage>
        <taxon>Eukaryota</taxon>
        <taxon>Fungi</taxon>
        <taxon>Dikarya</taxon>
        <taxon>Basidiomycota</taxon>
        <taxon>Agaricomycotina</taxon>
        <taxon>Agaricomycetes</taxon>
        <taxon>Agaricomycetidae</taxon>
        <taxon>Agaricales</taxon>
        <taxon>Agaricineae</taxon>
        <taxon>Strophariaceae</taxon>
        <taxon>Galerina</taxon>
    </lineage>
</organism>
<dbReference type="GO" id="GO:0016616">
    <property type="term" value="F:oxidoreductase activity, acting on the CH-OH group of donors, NAD or NADP as acceptor"/>
    <property type="evidence" value="ECO:0007669"/>
    <property type="project" value="TreeGrafter"/>
</dbReference>
<dbReference type="PROSITE" id="PS00061">
    <property type="entry name" value="ADH_SHORT"/>
    <property type="match status" value="1"/>
</dbReference>
<dbReference type="Gene3D" id="3.40.50.720">
    <property type="entry name" value="NAD(P)-binding Rossmann-like Domain"/>
    <property type="match status" value="1"/>
</dbReference>
<dbReference type="PANTHER" id="PTHR42760:SF121">
    <property type="entry name" value="3-OXOACYL-(ACYL-CARRIER-PROTEIN) REDUCTASE"/>
    <property type="match status" value="1"/>
</dbReference>
<dbReference type="SUPFAM" id="SSF51735">
    <property type="entry name" value="NAD(P)-binding Rossmann-fold domains"/>
    <property type="match status" value="1"/>
</dbReference>
<evidence type="ECO:0000313" key="3">
    <source>
        <dbReference type="EMBL" id="KDR74418.1"/>
    </source>
</evidence>
<sequence>MSKVAIVTGAAQGIGKAIALRLAKDGYDVGLNDIAAQENKLADLVEEIHALGRKAVLVPANVSDELAVEKMVSDTVAALGGLDVMVANAGICQLAPLLLTTVEHWDKHQSVNLRGAFLCFKYAAKQMIQQDRGGRIIGGASLAAYSGIPMGAAYSASKGGMRTLTHSAAREWGPNGITVNSYAPGVILTELTLGMYGEVFLEEQKKSAALGDNGTPEDVAGLVSFLASKDARFITGKTIVVDGGRLCV</sequence>
<dbReference type="HOGENOM" id="CLU_010194_1_0_1"/>
<proteinExistence type="inferred from homology"/>
<keyword evidence="4" id="KW-1185">Reference proteome</keyword>
<accession>A0A067T5Z5</accession>
<dbReference type="PANTHER" id="PTHR42760">
    <property type="entry name" value="SHORT-CHAIN DEHYDROGENASES/REDUCTASES FAMILY MEMBER"/>
    <property type="match status" value="1"/>
</dbReference>
<dbReference type="Proteomes" id="UP000027222">
    <property type="component" value="Unassembled WGS sequence"/>
</dbReference>
<dbReference type="Pfam" id="PF13561">
    <property type="entry name" value="adh_short_C2"/>
    <property type="match status" value="1"/>
</dbReference>
<evidence type="ECO:0000256" key="2">
    <source>
        <dbReference type="ARBA" id="ARBA00022857"/>
    </source>
</evidence>
<dbReference type="STRING" id="685588.A0A067T5Z5"/>
<dbReference type="AlphaFoldDB" id="A0A067T5Z5"/>
<evidence type="ECO:0008006" key="5">
    <source>
        <dbReference type="Google" id="ProtNLM"/>
    </source>
</evidence>
<dbReference type="FunFam" id="3.40.50.720:FF:000084">
    <property type="entry name" value="Short-chain dehydrogenase reductase"/>
    <property type="match status" value="1"/>
</dbReference>
<comment type="similarity">
    <text evidence="1">Belongs to the short-chain dehydrogenases/reductases (SDR) family.</text>
</comment>
<dbReference type="EMBL" id="KL142383">
    <property type="protein sequence ID" value="KDR74418.1"/>
    <property type="molecule type" value="Genomic_DNA"/>
</dbReference>
<dbReference type="OrthoDB" id="498125at2759"/>
<dbReference type="InterPro" id="IPR020904">
    <property type="entry name" value="Sc_DH/Rdtase_CS"/>
</dbReference>
<dbReference type="InterPro" id="IPR002347">
    <property type="entry name" value="SDR_fam"/>
</dbReference>
<dbReference type="PRINTS" id="PR00080">
    <property type="entry name" value="SDRFAMILY"/>
</dbReference>
<name>A0A067T5Z5_GALM3</name>
<reference evidence="4" key="1">
    <citation type="journal article" date="2014" name="Proc. Natl. Acad. Sci. U.S.A.">
        <title>Extensive sampling of basidiomycete genomes demonstrates inadequacy of the white-rot/brown-rot paradigm for wood decay fungi.</title>
        <authorList>
            <person name="Riley R."/>
            <person name="Salamov A.A."/>
            <person name="Brown D.W."/>
            <person name="Nagy L.G."/>
            <person name="Floudas D."/>
            <person name="Held B.W."/>
            <person name="Levasseur A."/>
            <person name="Lombard V."/>
            <person name="Morin E."/>
            <person name="Otillar R."/>
            <person name="Lindquist E.A."/>
            <person name="Sun H."/>
            <person name="LaButti K.M."/>
            <person name="Schmutz J."/>
            <person name="Jabbour D."/>
            <person name="Luo H."/>
            <person name="Baker S.E."/>
            <person name="Pisabarro A.G."/>
            <person name="Walton J.D."/>
            <person name="Blanchette R.A."/>
            <person name="Henrissat B."/>
            <person name="Martin F."/>
            <person name="Cullen D."/>
            <person name="Hibbett D.S."/>
            <person name="Grigoriev I.V."/>
        </authorList>
    </citation>
    <scope>NUCLEOTIDE SEQUENCE [LARGE SCALE GENOMIC DNA]</scope>
    <source>
        <strain evidence="4">CBS 339.88</strain>
    </source>
</reference>
<dbReference type="PRINTS" id="PR00081">
    <property type="entry name" value="GDHRDH"/>
</dbReference>
<protein>
    <recommendedName>
        <fullName evidence="5">NAD(P)-binding protein</fullName>
    </recommendedName>
</protein>